<evidence type="ECO:0000313" key="4">
    <source>
        <dbReference type="EMBL" id="CAI9976943.1"/>
    </source>
</evidence>
<dbReference type="SMART" id="SM00173">
    <property type="entry name" value="RAS"/>
    <property type="match status" value="1"/>
</dbReference>
<sequence length="195" mass="21738">MQSALPTYSYKLVMLGDMAVGKSSMIFRFVRNRFQEQMEPTIGAAFITQSVELNNCVVKYEIWDTAGQERYATLAPMYYRAAPCAVVVFDITNAASFKRAKDWVEELKSNGSPGCVIAIAGNKSDMSEMRQVSQDEAKEFATQKNLIFVETSAKSGDGIQDLFVKIANQLPRNVRETGPNLNVFEEDKKDKSGCC</sequence>
<dbReference type="PRINTS" id="PR00449">
    <property type="entry name" value="RASTRNSFRMNG"/>
</dbReference>
<reference evidence="2" key="1">
    <citation type="submission" date="2023-06" db="EMBL/GenBank/DDBJ databases">
        <authorList>
            <person name="Kurt Z."/>
        </authorList>
    </citation>
    <scope>NUCLEOTIDE SEQUENCE</scope>
</reference>
<evidence type="ECO:0000313" key="3">
    <source>
        <dbReference type="EMBL" id="CAI9966264.1"/>
    </source>
</evidence>
<dbReference type="FunFam" id="3.40.50.300:FF:000808">
    <property type="entry name" value="Small GTP-binding protein, putative"/>
    <property type="match status" value="1"/>
</dbReference>
<proteinExistence type="predicted"/>
<protein>
    <submittedName>
        <fullName evidence="2">Rab2a</fullName>
    </submittedName>
</protein>
<dbReference type="SUPFAM" id="SSF52540">
    <property type="entry name" value="P-loop containing nucleoside triphosphate hydrolases"/>
    <property type="match status" value="1"/>
</dbReference>
<dbReference type="GO" id="GO:0005525">
    <property type="term" value="F:GTP binding"/>
    <property type="evidence" value="ECO:0007669"/>
    <property type="project" value="InterPro"/>
</dbReference>
<dbReference type="AlphaFoldDB" id="A0AA86P4R9"/>
<dbReference type="EMBL" id="CATOUU010001176">
    <property type="protein sequence ID" value="CAI9976943.1"/>
    <property type="molecule type" value="Genomic_DNA"/>
</dbReference>
<reference evidence="5 8" key="2">
    <citation type="submission" date="2024-07" db="EMBL/GenBank/DDBJ databases">
        <authorList>
            <person name="Akdeniz Z."/>
        </authorList>
    </citation>
    <scope>NUCLEOTIDE SEQUENCE [LARGE SCALE GENOMIC DNA]</scope>
</reference>
<organism evidence="2">
    <name type="scientific">Hexamita inflata</name>
    <dbReference type="NCBI Taxonomy" id="28002"/>
    <lineage>
        <taxon>Eukaryota</taxon>
        <taxon>Metamonada</taxon>
        <taxon>Diplomonadida</taxon>
        <taxon>Hexamitidae</taxon>
        <taxon>Hexamitinae</taxon>
        <taxon>Hexamita</taxon>
    </lineage>
</organism>
<dbReference type="EMBL" id="CAXDID020000661">
    <property type="protein sequence ID" value="CAL6109073.1"/>
    <property type="molecule type" value="Genomic_DNA"/>
</dbReference>
<name>A0AA86P4R9_9EUKA</name>
<evidence type="ECO:0000313" key="8">
    <source>
        <dbReference type="Proteomes" id="UP001642409"/>
    </source>
</evidence>
<dbReference type="PANTHER" id="PTHR47978">
    <property type="match status" value="1"/>
</dbReference>
<accession>A0AA86P4R9</accession>
<dbReference type="InterPro" id="IPR005225">
    <property type="entry name" value="Small_GTP-bd"/>
</dbReference>
<dbReference type="InterPro" id="IPR027417">
    <property type="entry name" value="P-loop_NTPase"/>
</dbReference>
<dbReference type="NCBIfam" id="TIGR00231">
    <property type="entry name" value="small_GTP"/>
    <property type="match status" value="1"/>
</dbReference>
<dbReference type="EMBL" id="CATOUU010000512">
    <property type="protein sequence ID" value="CAI9932227.1"/>
    <property type="molecule type" value="Genomic_DNA"/>
</dbReference>
<dbReference type="SMART" id="SM00175">
    <property type="entry name" value="RAB"/>
    <property type="match status" value="1"/>
</dbReference>
<dbReference type="Pfam" id="PF00071">
    <property type="entry name" value="Ras"/>
    <property type="match status" value="1"/>
</dbReference>
<comment type="caution">
    <text evidence="2">The sequence shown here is derived from an EMBL/GenBank/DDBJ whole genome shotgun (WGS) entry which is preliminary data.</text>
</comment>
<dbReference type="PROSITE" id="PS51419">
    <property type="entry name" value="RAB"/>
    <property type="match status" value="1"/>
</dbReference>
<evidence type="ECO:0000313" key="2">
    <source>
        <dbReference type="EMBL" id="CAI9932227.1"/>
    </source>
</evidence>
<evidence type="ECO:0000256" key="1">
    <source>
        <dbReference type="ARBA" id="ARBA00022741"/>
    </source>
</evidence>
<dbReference type="InterPro" id="IPR001806">
    <property type="entry name" value="Small_GTPase"/>
</dbReference>
<evidence type="ECO:0000313" key="6">
    <source>
        <dbReference type="EMBL" id="CAL6075082.1"/>
    </source>
</evidence>
<evidence type="ECO:0000313" key="7">
    <source>
        <dbReference type="EMBL" id="CAL6109073.1"/>
    </source>
</evidence>
<keyword evidence="1" id="KW-0547">Nucleotide-binding</keyword>
<dbReference type="EMBL" id="CAXDID020000312">
    <property type="protein sequence ID" value="CAL6075082.1"/>
    <property type="molecule type" value="Genomic_DNA"/>
</dbReference>
<dbReference type="EMBL" id="CAXDID020000266">
    <property type="protein sequence ID" value="CAL6067059.1"/>
    <property type="molecule type" value="Genomic_DNA"/>
</dbReference>
<dbReference type="PROSITE" id="PS51420">
    <property type="entry name" value="RHO"/>
    <property type="match status" value="1"/>
</dbReference>
<dbReference type="EMBL" id="CATOUU010001001">
    <property type="protein sequence ID" value="CAI9966264.1"/>
    <property type="molecule type" value="Genomic_DNA"/>
</dbReference>
<keyword evidence="8" id="KW-1185">Reference proteome</keyword>
<gene>
    <name evidence="2" type="ORF">HINF_LOCUS19872</name>
    <name evidence="5" type="ORF">HINF_LOCUS52840</name>
    <name evidence="3" type="ORF">HINF_LOCUS53909</name>
    <name evidence="6" type="ORF">HINF_LOCUS57033</name>
    <name evidence="4" type="ORF">HINF_LOCUS64588</name>
    <name evidence="7" type="ORF">HINF_LOCUS75271</name>
</gene>
<dbReference type="SMART" id="SM00176">
    <property type="entry name" value="RAN"/>
    <property type="match status" value="1"/>
</dbReference>
<evidence type="ECO:0000313" key="5">
    <source>
        <dbReference type="EMBL" id="CAL6067059.1"/>
    </source>
</evidence>
<dbReference type="GO" id="GO:0003924">
    <property type="term" value="F:GTPase activity"/>
    <property type="evidence" value="ECO:0007669"/>
    <property type="project" value="InterPro"/>
</dbReference>
<dbReference type="Proteomes" id="UP001642409">
    <property type="component" value="Unassembled WGS sequence"/>
</dbReference>
<dbReference type="SMART" id="SM00174">
    <property type="entry name" value="RHO"/>
    <property type="match status" value="1"/>
</dbReference>
<dbReference type="CDD" id="cd01860">
    <property type="entry name" value="Rab5_related"/>
    <property type="match status" value="1"/>
</dbReference>
<dbReference type="PROSITE" id="PS51421">
    <property type="entry name" value="RAS"/>
    <property type="match status" value="1"/>
</dbReference>
<dbReference type="Gene3D" id="3.40.50.300">
    <property type="entry name" value="P-loop containing nucleotide triphosphate hydrolases"/>
    <property type="match status" value="1"/>
</dbReference>